<protein>
    <submittedName>
        <fullName evidence="1">Uncharacterized protein</fullName>
    </submittedName>
</protein>
<proteinExistence type="predicted"/>
<dbReference type="EMBL" id="HBHR01015713">
    <property type="protein sequence ID" value="CAD9867020.1"/>
    <property type="molecule type" value="Transcribed_RNA"/>
</dbReference>
<dbReference type="AlphaFoldDB" id="A0A7S2V161"/>
<organism evidence="1">
    <name type="scientific">Fibrocapsa japonica</name>
    <dbReference type="NCBI Taxonomy" id="94617"/>
    <lineage>
        <taxon>Eukaryota</taxon>
        <taxon>Sar</taxon>
        <taxon>Stramenopiles</taxon>
        <taxon>Ochrophyta</taxon>
        <taxon>Raphidophyceae</taxon>
        <taxon>Chattonellales</taxon>
        <taxon>Chattonellaceae</taxon>
        <taxon>Fibrocapsa</taxon>
    </lineage>
</organism>
<reference evidence="1" key="1">
    <citation type="submission" date="2021-01" db="EMBL/GenBank/DDBJ databases">
        <authorList>
            <person name="Corre E."/>
            <person name="Pelletier E."/>
            <person name="Niang G."/>
            <person name="Scheremetjew M."/>
            <person name="Finn R."/>
            <person name="Kale V."/>
            <person name="Holt S."/>
            <person name="Cochrane G."/>
            <person name="Meng A."/>
            <person name="Brown T."/>
            <person name="Cohen L."/>
        </authorList>
    </citation>
    <scope>NUCLEOTIDE SEQUENCE</scope>
    <source>
        <strain evidence="1">CCMP1661</strain>
    </source>
</reference>
<name>A0A7S2V161_9STRA</name>
<gene>
    <name evidence="1" type="ORF">FJAP1339_LOCUS7844</name>
</gene>
<accession>A0A7S2V161</accession>
<sequence>MRNMKVFVYLGLGIWFLQSAVYGWGVHRSNSHFAPKSIVPKPRFPRTHLCTSTSSLHKSDLTSPICSSPAPKELKVSSLGSKVYSKAILIAQVFRAFYGSCILFCGDFFPHQVLAISILRLIGFPRLERCLHELRGSISEGREAFERELSNLLLARTGLEEIKSTRYERIVSTIKAAAYSKASTGMVAESLSKELGPLSHGLLHISTGLMAARAVYAAFQPVTIFHALEGAFCSMATFMATTMHYGVSANCQKIIYAVNIGLLMGDYLVHSVLKPGKWKELREPFEVFARFSTFVCAFIWVFMMPHRARLVASCFLGSNILLKGLKAVFNSKAKNNGRSLLSDHTLAKYGLMLTLVGIVLQIIEHQPVILDTFSNFFIPIEHLEERIVQWFEHIEHDIIHHHPHEYQGVLGAVEWNLYESAVI</sequence>
<evidence type="ECO:0000313" key="1">
    <source>
        <dbReference type="EMBL" id="CAD9867020.1"/>
    </source>
</evidence>